<accession>K9X9B3</accession>
<gene>
    <name evidence="6" type="ORF">Cylst_6471</name>
</gene>
<keyword evidence="6" id="KW-0614">Plasmid</keyword>
<evidence type="ECO:0000313" key="7">
    <source>
        <dbReference type="Proteomes" id="UP000010475"/>
    </source>
</evidence>
<keyword evidence="6" id="KW-0012">Acyltransferase</keyword>
<dbReference type="PROSITE" id="PS00012">
    <property type="entry name" value="PHOSPHOPANTETHEINE"/>
    <property type="match status" value="1"/>
</dbReference>
<keyword evidence="3" id="KW-0597">Phosphoprotein</keyword>
<dbReference type="SMART" id="SM00827">
    <property type="entry name" value="PKS_AT"/>
    <property type="match status" value="1"/>
</dbReference>
<dbReference type="Gene3D" id="3.40.366.10">
    <property type="entry name" value="Malonyl-Coenzyme A Acyl Carrier Protein, domain 2"/>
    <property type="match status" value="1"/>
</dbReference>
<dbReference type="HOGENOM" id="CLU_030558_3_2_3"/>
<dbReference type="InterPro" id="IPR016035">
    <property type="entry name" value="Acyl_Trfase/lysoPLipase"/>
</dbReference>
<keyword evidence="7" id="KW-1185">Reference proteome</keyword>
<evidence type="ECO:0000256" key="1">
    <source>
        <dbReference type="ARBA" id="ARBA00001957"/>
    </source>
</evidence>
<evidence type="ECO:0000256" key="4">
    <source>
        <dbReference type="ARBA" id="ARBA00022679"/>
    </source>
</evidence>
<dbReference type="Pfam" id="PF22621">
    <property type="entry name" value="CurL-like_PKS_C"/>
    <property type="match status" value="1"/>
</dbReference>
<dbReference type="PANTHER" id="PTHR43775">
    <property type="entry name" value="FATTY ACID SYNTHASE"/>
    <property type="match status" value="1"/>
</dbReference>
<dbReference type="KEGG" id="csg:Cylst_6471"/>
<dbReference type="GO" id="GO:0031177">
    <property type="term" value="F:phosphopantetheine binding"/>
    <property type="evidence" value="ECO:0007669"/>
    <property type="project" value="InterPro"/>
</dbReference>
<reference evidence="6 7" key="1">
    <citation type="submission" date="2012-06" db="EMBL/GenBank/DDBJ databases">
        <title>Noncontiguous Finished plasmid 1 of genome of Cylindrospermum stagnale PCC 7417.</title>
        <authorList>
            <consortium name="US DOE Joint Genome Institute"/>
            <person name="Gugger M."/>
            <person name="Coursin T."/>
            <person name="Rippka R."/>
            <person name="Tandeau De Marsac N."/>
            <person name="Huntemann M."/>
            <person name="Wei C.-L."/>
            <person name="Han J."/>
            <person name="Detter J.C."/>
            <person name="Han C."/>
            <person name="Tapia R."/>
            <person name="Davenport K."/>
            <person name="Daligault H."/>
            <person name="Erkkila T."/>
            <person name="Gu W."/>
            <person name="Munk A.C.C."/>
            <person name="Teshima H."/>
            <person name="Xu Y."/>
            <person name="Chain P."/>
            <person name="Chen A."/>
            <person name="Krypides N."/>
            <person name="Mavromatis K."/>
            <person name="Markowitz V."/>
            <person name="Szeto E."/>
            <person name="Ivanova N."/>
            <person name="Mikhailova N."/>
            <person name="Ovchinnikova G."/>
            <person name="Pagani I."/>
            <person name="Pati A."/>
            <person name="Goodwin L."/>
            <person name="Peters L."/>
            <person name="Pitluck S."/>
            <person name="Woyke T."/>
            <person name="Kerfeld C."/>
        </authorList>
    </citation>
    <scope>NUCLEOTIDE SEQUENCE [LARGE SCALE GENOMIC DNA]</scope>
    <source>
        <strain evidence="6 7">PCC 7417</strain>
        <plasmid evidence="7">Plasmid pCYLST.01</plasmid>
    </source>
</reference>
<dbReference type="AlphaFoldDB" id="K9X9B3"/>
<dbReference type="OrthoDB" id="499075at2"/>
<evidence type="ECO:0000256" key="2">
    <source>
        <dbReference type="ARBA" id="ARBA00022450"/>
    </source>
</evidence>
<dbReference type="EMBL" id="CP003643">
    <property type="protein sequence ID" value="AFZ28257.1"/>
    <property type="molecule type" value="Genomic_DNA"/>
</dbReference>
<dbReference type="InterPro" id="IPR036736">
    <property type="entry name" value="ACP-like_sf"/>
</dbReference>
<evidence type="ECO:0000313" key="6">
    <source>
        <dbReference type="EMBL" id="AFZ28257.1"/>
    </source>
</evidence>
<geneLocation type="plasmid" evidence="6 7">
    <name>pCYLST.01</name>
</geneLocation>
<dbReference type="Pfam" id="PF00698">
    <property type="entry name" value="Acyl_transf_1"/>
    <property type="match status" value="1"/>
</dbReference>
<protein>
    <submittedName>
        <fullName evidence="6">Acyltransferase/phosphopantetheine-binding protein</fullName>
    </submittedName>
</protein>
<dbReference type="RefSeq" id="WP_015328304.1">
    <property type="nucleotide sequence ID" value="NC_020050.1"/>
</dbReference>
<keyword evidence="4 6" id="KW-0808">Transferase</keyword>
<dbReference type="InterPro" id="IPR006162">
    <property type="entry name" value="Ppantetheine_attach_site"/>
</dbReference>
<feature type="domain" description="Carrier" evidence="5">
    <location>
        <begin position="534"/>
        <end position="609"/>
    </location>
</feature>
<dbReference type="GO" id="GO:0006633">
    <property type="term" value="P:fatty acid biosynthetic process"/>
    <property type="evidence" value="ECO:0007669"/>
    <property type="project" value="TreeGrafter"/>
</dbReference>
<dbReference type="Gene3D" id="3.30.70.3290">
    <property type="match status" value="1"/>
</dbReference>
<dbReference type="InterPro" id="IPR050091">
    <property type="entry name" value="PKS_NRPS_Biosynth_Enz"/>
</dbReference>
<dbReference type="FunFam" id="1.10.1200.10:FF:000005">
    <property type="entry name" value="Nonribosomal peptide synthetase 1"/>
    <property type="match status" value="1"/>
</dbReference>
<keyword evidence="2" id="KW-0596">Phosphopantetheine</keyword>
<dbReference type="SMART" id="SM00823">
    <property type="entry name" value="PKS_PP"/>
    <property type="match status" value="1"/>
</dbReference>
<dbReference type="Proteomes" id="UP000010475">
    <property type="component" value="Plasmid pCYLST.01"/>
</dbReference>
<dbReference type="InterPro" id="IPR009081">
    <property type="entry name" value="PP-bd_ACP"/>
</dbReference>
<dbReference type="Pfam" id="PF00550">
    <property type="entry name" value="PP-binding"/>
    <property type="match status" value="1"/>
</dbReference>
<dbReference type="SUPFAM" id="SSF52151">
    <property type="entry name" value="FabD/lysophospholipase-like"/>
    <property type="match status" value="1"/>
</dbReference>
<dbReference type="Gene3D" id="1.10.1200.10">
    <property type="entry name" value="ACP-like"/>
    <property type="match status" value="1"/>
</dbReference>
<dbReference type="InterPro" id="IPR020806">
    <property type="entry name" value="PKS_PP-bd"/>
</dbReference>
<dbReference type="Gene3D" id="3.30.70.250">
    <property type="entry name" value="Malonyl-CoA ACP transacylase, ACP-binding"/>
    <property type="match status" value="1"/>
</dbReference>
<dbReference type="InterPro" id="IPR014043">
    <property type="entry name" value="Acyl_transferase_dom"/>
</dbReference>
<organism evidence="6 7">
    <name type="scientific">Cylindrospermum stagnale PCC 7417</name>
    <dbReference type="NCBI Taxonomy" id="56107"/>
    <lineage>
        <taxon>Bacteria</taxon>
        <taxon>Bacillati</taxon>
        <taxon>Cyanobacteriota</taxon>
        <taxon>Cyanophyceae</taxon>
        <taxon>Nostocales</taxon>
        <taxon>Nostocaceae</taxon>
        <taxon>Cylindrospermum</taxon>
    </lineage>
</organism>
<evidence type="ECO:0000256" key="3">
    <source>
        <dbReference type="ARBA" id="ARBA00022553"/>
    </source>
</evidence>
<dbReference type="PANTHER" id="PTHR43775:SF51">
    <property type="entry name" value="INACTIVE PHENOLPHTHIOCEROL SYNTHESIS POLYKETIDE SYNTHASE TYPE I PKS1-RELATED"/>
    <property type="match status" value="1"/>
</dbReference>
<dbReference type="PROSITE" id="PS50075">
    <property type="entry name" value="CARRIER"/>
    <property type="match status" value="1"/>
</dbReference>
<dbReference type="GO" id="GO:0004312">
    <property type="term" value="F:fatty acid synthase activity"/>
    <property type="evidence" value="ECO:0007669"/>
    <property type="project" value="TreeGrafter"/>
</dbReference>
<name>K9X9B3_9NOST</name>
<dbReference type="InterPro" id="IPR001227">
    <property type="entry name" value="Ac_transferase_dom_sf"/>
</dbReference>
<sequence>MKSNLISNSNKQSNSPTPWHLLVLSSKTESGLETATDNLAEFLNQNSEINLTDLAYTLQVDCQAFNHRRILVCCDRQDAAYALTTRNPKRIFTSSIQETNNRSVVFMFPGLGEQYVNMALQLYQLEPTFRKHIACCSELLKPHLDFDLQDVLYPHQEQAEQIRQTNNPVAVMSSQKLDLRRMLQRDQTPIDVNTQKLNQTYIAQPALFIIEYALAQMWMAWGIKPQALIGYSISEYVAATLAGVLSLEETLALVAKRGQLIQQLPGGAMLAVSLSEMELQPLLTEHLCLSAVNGLQLCIVAGLTEPIAKLEQHLLTNGIACRQLQTTHAFHSPIMEAILEPFIQLVKSFDLKPPQIPYISNVTGTWITAMEATDPSYWGRHLCQTVRFADGIETLWQVPAQILLEVGPGQTLGSMTLQHPASANVSERQVLASLPNSYNQQSDLAFLLNTLGQIWLAGVSVDWSKLYGNGHSSTLPLPIYFFERQHRGRESQKEQWEKTQKESGINFLPSQEQESIQIAQQQRQRLNLQNSYVAPRFNIEQKIADIWQKVFRIEQIGVYDDFFSLGGNSLVAIKIISQLQKIYLTDIPPIVIFKNPTVAELASVIKEQIIAETKTLN</sequence>
<evidence type="ECO:0000259" key="5">
    <source>
        <dbReference type="PROSITE" id="PS50075"/>
    </source>
</evidence>
<comment type="cofactor">
    <cofactor evidence="1">
        <name>pantetheine 4'-phosphate</name>
        <dbReference type="ChEBI" id="CHEBI:47942"/>
    </cofactor>
</comment>
<proteinExistence type="predicted"/>
<dbReference type="SUPFAM" id="SSF47336">
    <property type="entry name" value="ACP-like"/>
    <property type="match status" value="1"/>
</dbReference>